<comment type="caution">
    <text evidence="1">The sequence shown here is derived from an EMBL/GenBank/DDBJ whole genome shotgun (WGS) entry which is preliminary data.</text>
</comment>
<keyword evidence="2" id="KW-1185">Reference proteome</keyword>
<accession>A0A3S3R232</accession>
<dbReference type="EMBL" id="MTKO01000002">
    <property type="protein sequence ID" value="RWX48268.1"/>
    <property type="molecule type" value="Genomic_DNA"/>
</dbReference>
<gene>
    <name evidence="1" type="ORF">H206_05170</name>
</gene>
<dbReference type="Proteomes" id="UP000287853">
    <property type="component" value="Unassembled WGS sequence"/>
</dbReference>
<proteinExistence type="predicted"/>
<name>A0A3S3R232_9BACT</name>
<sequence>MNYTIQPIRWNLRARLKLIRDQIIQGVTGFPNNPDTIFSSTVRVFSEILYSLLILPVHLGYICTLDTTVLLCNFSEFLDHCIADATHLFVIFLLSSCLTQGKTDSCQCARKGSAYLAAASHAARKGCHSRNNFR</sequence>
<reference evidence="1 2" key="1">
    <citation type="submission" date="2017-01" db="EMBL/GenBank/DDBJ databases">
        <title>The cable genome- insights into the physiology and evolution of filamentous bacteria capable of sulfide oxidation via long distance electron transfer.</title>
        <authorList>
            <person name="Schreiber L."/>
            <person name="Bjerg J.T."/>
            <person name="Boggild A."/>
            <person name="Van De Vossenberg J."/>
            <person name="Meysman F."/>
            <person name="Nielsen L.P."/>
            <person name="Schramm A."/>
            <person name="Kjeldsen K.U."/>
        </authorList>
    </citation>
    <scope>NUCLEOTIDE SEQUENCE [LARGE SCALE GENOMIC DNA]</scope>
    <source>
        <strain evidence="1">MCF</strain>
    </source>
</reference>
<evidence type="ECO:0000313" key="2">
    <source>
        <dbReference type="Proteomes" id="UP000287853"/>
    </source>
</evidence>
<protein>
    <submittedName>
        <fullName evidence="1">Uncharacterized protein</fullName>
    </submittedName>
</protein>
<dbReference type="AlphaFoldDB" id="A0A3S3R232"/>
<organism evidence="1 2">
    <name type="scientific">Candidatus Electrothrix aarhusensis</name>
    <dbReference type="NCBI Taxonomy" id="1859131"/>
    <lineage>
        <taxon>Bacteria</taxon>
        <taxon>Pseudomonadati</taxon>
        <taxon>Thermodesulfobacteriota</taxon>
        <taxon>Desulfobulbia</taxon>
        <taxon>Desulfobulbales</taxon>
        <taxon>Desulfobulbaceae</taxon>
        <taxon>Candidatus Electrothrix</taxon>
    </lineage>
</organism>
<evidence type="ECO:0000313" key="1">
    <source>
        <dbReference type="EMBL" id="RWX48268.1"/>
    </source>
</evidence>